<reference evidence="1 2" key="1">
    <citation type="journal article" date="2023" name="Plants (Basel)">
        <title>Bridging the Gap: Combining Genomics and Transcriptomics Approaches to Understand Stylosanthes scabra, an Orphan Legume from the Brazilian Caatinga.</title>
        <authorList>
            <person name="Ferreira-Neto J.R.C."/>
            <person name="da Silva M.D."/>
            <person name="Binneck E."/>
            <person name="de Melo N.F."/>
            <person name="da Silva R.H."/>
            <person name="de Melo A.L.T.M."/>
            <person name="Pandolfi V."/>
            <person name="Bustamante F.O."/>
            <person name="Brasileiro-Vidal A.C."/>
            <person name="Benko-Iseppon A.M."/>
        </authorList>
    </citation>
    <scope>NUCLEOTIDE SEQUENCE [LARGE SCALE GENOMIC DNA]</scope>
    <source>
        <tissue evidence="1">Leaves</tissue>
    </source>
</reference>
<keyword evidence="2" id="KW-1185">Reference proteome</keyword>
<accession>A0ABU6U4N9</accession>
<evidence type="ECO:0000313" key="1">
    <source>
        <dbReference type="EMBL" id="MED6155183.1"/>
    </source>
</evidence>
<organism evidence="1 2">
    <name type="scientific">Stylosanthes scabra</name>
    <dbReference type="NCBI Taxonomy" id="79078"/>
    <lineage>
        <taxon>Eukaryota</taxon>
        <taxon>Viridiplantae</taxon>
        <taxon>Streptophyta</taxon>
        <taxon>Embryophyta</taxon>
        <taxon>Tracheophyta</taxon>
        <taxon>Spermatophyta</taxon>
        <taxon>Magnoliopsida</taxon>
        <taxon>eudicotyledons</taxon>
        <taxon>Gunneridae</taxon>
        <taxon>Pentapetalae</taxon>
        <taxon>rosids</taxon>
        <taxon>fabids</taxon>
        <taxon>Fabales</taxon>
        <taxon>Fabaceae</taxon>
        <taxon>Papilionoideae</taxon>
        <taxon>50 kb inversion clade</taxon>
        <taxon>dalbergioids sensu lato</taxon>
        <taxon>Dalbergieae</taxon>
        <taxon>Pterocarpus clade</taxon>
        <taxon>Stylosanthes</taxon>
    </lineage>
</organism>
<dbReference type="EMBL" id="JASCZI010120834">
    <property type="protein sequence ID" value="MED6155183.1"/>
    <property type="molecule type" value="Genomic_DNA"/>
</dbReference>
<dbReference type="Pfam" id="PF05918">
    <property type="entry name" value="API5"/>
    <property type="match status" value="1"/>
</dbReference>
<gene>
    <name evidence="1" type="primary">API5_1</name>
    <name evidence="1" type="ORF">PIB30_002912</name>
</gene>
<comment type="caution">
    <text evidence="1">The sequence shown here is derived from an EMBL/GenBank/DDBJ whole genome shotgun (WGS) entry which is preliminary data.</text>
</comment>
<sequence length="71" mass="8198">MQLLYLTALFKHIGSVEEPSTDEAIREKVINFVRDKVFPIKAELLKPQEEIGTWNISNGKCRRGGYCVPYR</sequence>
<name>A0ABU6U4N9_9FABA</name>
<evidence type="ECO:0000313" key="2">
    <source>
        <dbReference type="Proteomes" id="UP001341840"/>
    </source>
</evidence>
<proteinExistence type="predicted"/>
<protein>
    <submittedName>
        <fullName evidence="1">Apoptosis inhibitor 5</fullName>
    </submittedName>
</protein>
<dbReference type="Proteomes" id="UP001341840">
    <property type="component" value="Unassembled WGS sequence"/>
</dbReference>
<dbReference type="InterPro" id="IPR008383">
    <property type="entry name" value="API5"/>
</dbReference>